<organism evidence="5 6">
    <name type="scientific">Homarus americanus</name>
    <name type="common">American lobster</name>
    <dbReference type="NCBI Taxonomy" id="6706"/>
    <lineage>
        <taxon>Eukaryota</taxon>
        <taxon>Metazoa</taxon>
        <taxon>Ecdysozoa</taxon>
        <taxon>Arthropoda</taxon>
        <taxon>Crustacea</taxon>
        <taxon>Multicrustacea</taxon>
        <taxon>Malacostraca</taxon>
        <taxon>Eumalacostraca</taxon>
        <taxon>Eucarida</taxon>
        <taxon>Decapoda</taxon>
        <taxon>Pleocyemata</taxon>
        <taxon>Astacidea</taxon>
        <taxon>Nephropoidea</taxon>
        <taxon>Nephropidae</taxon>
        <taxon>Homarus</taxon>
    </lineage>
</organism>
<proteinExistence type="predicted"/>
<protein>
    <submittedName>
        <fullName evidence="5">RNA-binding protein 41-like</fullName>
    </submittedName>
</protein>
<evidence type="ECO:0000313" key="6">
    <source>
        <dbReference type="Proteomes" id="UP000747542"/>
    </source>
</evidence>
<dbReference type="EMBL" id="JAHLQT010007588">
    <property type="protein sequence ID" value="KAG7174535.1"/>
    <property type="molecule type" value="Genomic_DNA"/>
</dbReference>
<keyword evidence="1 2" id="KW-0694">RNA-binding</keyword>
<dbReference type="InterPro" id="IPR000504">
    <property type="entry name" value="RRM_dom"/>
</dbReference>
<keyword evidence="6" id="KW-1185">Reference proteome</keyword>
<name>A0A8J5N7C4_HOMAM</name>
<dbReference type="Pfam" id="PF00076">
    <property type="entry name" value="RRM_1"/>
    <property type="match status" value="1"/>
</dbReference>
<dbReference type="PANTHER" id="PTHR16105:SF2">
    <property type="entry name" value="RNA-BINDING PROTEIN 41"/>
    <property type="match status" value="1"/>
</dbReference>
<gene>
    <name evidence="5" type="primary">Rbm41-L</name>
    <name evidence="5" type="ORF">Hamer_G016437</name>
</gene>
<evidence type="ECO:0000256" key="3">
    <source>
        <dbReference type="SAM" id="MobiDB-lite"/>
    </source>
</evidence>
<dbReference type="AlphaFoldDB" id="A0A8J5N7C4"/>
<evidence type="ECO:0000313" key="5">
    <source>
        <dbReference type="EMBL" id="KAG7174535.1"/>
    </source>
</evidence>
<reference evidence="5" key="1">
    <citation type="journal article" date="2021" name="Sci. Adv.">
        <title>The American lobster genome reveals insights on longevity, neural, and immune adaptations.</title>
        <authorList>
            <person name="Polinski J.M."/>
            <person name="Zimin A.V."/>
            <person name="Clark K.F."/>
            <person name="Kohn A.B."/>
            <person name="Sadowski N."/>
            <person name="Timp W."/>
            <person name="Ptitsyn A."/>
            <person name="Khanna P."/>
            <person name="Romanova D.Y."/>
            <person name="Williams P."/>
            <person name="Greenwood S.J."/>
            <person name="Moroz L.L."/>
            <person name="Walt D.R."/>
            <person name="Bodnar A.G."/>
        </authorList>
    </citation>
    <scope>NUCLEOTIDE SEQUENCE</scope>
    <source>
        <strain evidence="5">GMGI-L3</strain>
    </source>
</reference>
<sequence length="425" mass="48609">MASVTYNNAKKYRFLGLEEEETEKPQTNTLREKIMKNLVRRQLATHTSLEQQLQNQRNFMRTTAEESITASTSGLSSCEDYKNLEASLNVKQILKSSGLSESEIDLLMNENASNTSLEAPQAREERLVAIEDKLLKRQEQLEAFLCKQEHFNGAVPLNRHDFEEECIVVPNSAVAEKLTACLVRLQPHQDDTIPADHPIHYIKQLEEDLFPREAANNDANPQKRDIGECSTEGPARKSRKKLQSDIIYLSEKPKSLWDMKKIPKVVKSHQTYSPFLPEDNVEDEKSNICGIREKHKKLIANKTKPFVLTLTNSDLIPLESIKSNKKSIEELRNMEKFKKYDPGKPSPVLYIKNLSHKTTPQDLASLMGHFEILNGPKIMYRILDGRMRGQAFVTFQNEEVATNAFIVCNGYILHDKPIVIEYGRK</sequence>
<dbReference type="PANTHER" id="PTHR16105">
    <property type="entry name" value="RNA-BINDING REGION-CONTAINING PROTEIN 3"/>
    <property type="match status" value="1"/>
</dbReference>
<dbReference type="Proteomes" id="UP000747542">
    <property type="component" value="Unassembled WGS sequence"/>
</dbReference>
<dbReference type="GO" id="GO:0000398">
    <property type="term" value="P:mRNA splicing, via spliceosome"/>
    <property type="evidence" value="ECO:0007669"/>
    <property type="project" value="TreeGrafter"/>
</dbReference>
<comment type="caution">
    <text evidence="5">The sequence shown here is derived from an EMBL/GenBank/DDBJ whole genome shotgun (WGS) entry which is preliminary data.</text>
</comment>
<dbReference type="PROSITE" id="PS50102">
    <property type="entry name" value="RRM"/>
    <property type="match status" value="1"/>
</dbReference>
<accession>A0A8J5N7C4</accession>
<dbReference type="GO" id="GO:0097157">
    <property type="term" value="F:pre-mRNA intronic binding"/>
    <property type="evidence" value="ECO:0007669"/>
    <property type="project" value="TreeGrafter"/>
</dbReference>
<evidence type="ECO:0000259" key="4">
    <source>
        <dbReference type="PROSITE" id="PS50102"/>
    </source>
</evidence>
<feature type="domain" description="RRM" evidence="4">
    <location>
        <begin position="347"/>
        <end position="425"/>
    </location>
</feature>
<dbReference type="InterPro" id="IPR045164">
    <property type="entry name" value="RBM41/RNPC3"/>
</dbReference>
<dbReference type="SMART" id="SM00360">
    <property type="entry name" value="RRM"/>
    <property type="match status" value="1"/>
</dbReference>
<dbReference type="GO" id="GO:0005689">
    <property type="term" value="C:U12-type spliceosomal complex"/>
    <property type="evidence" value="ECO:0007669"/>
    <property type="project" value="TreeGrafter"/>
</dbReference>
<dbReference type="OrthoDB" id="448399at2759"/>
<evidence type="ECO:0000256" key="2">
    <source>
        <dbReference type="PROSITE-ProRule" id="PRU00176"/>
    </source>
</evidence>
<dbReference type="GO" id="GO:0030626">
    <property type="term" value="F:U12 snRNA binding"/>
    <property type="evidence" value="ECO:0007669"/>
    <property type="project" value="TreeGrafter"/>
</dbReference>
<feature type="region of interest" description="Disordered" evidence="3">
    <location>
        <begin position="215"/>
        <end position="238"/>
    </location>
</feature>
<evidence type="ECO:0000256" key="1">
    <source>
        <dbReference type="ARBA" id="ARBA00022884"/>
    </source>
</evidence>